<feature type="domain" description="O-methyltransferase C-terminal" evidence="4">
    <location>
        <begin position="116"/>
        <end position="321"/>
    </location>
</feature>
<accession>A0A0L0JXA8</accession>
<dbReference type="GO" id="GO:0008171">
    <property type="term" value="F:O-methyltransferase activity"/>
    <property type="evidence" value="ECO:0007669"/>
    <property type="project" value="InterPro"/>
</dbReference>
<dbReference type="PANTHER" id="PTHR43712:SF2">
    <property type="entry name" value="O-METHYLTRANSFERASE CICE"/>
    <property type="match status" value="1"/>
</dbReference>
<name>A0A0L0JXA8_9ACTN</name>
<dbReference type="InterPro" id="IPR001077">
    <property type="entry name" value="COMT_C"/>
</dbReference>
<dbReference type="InterPro" id="IPR036388">
    <property type="entry name" value="WH-like_DNA-bd_sf"/>
</dbReference>
<dbReference type="EMBL" id="JPPY01000168">
    <property type="protein sequence ID" value="KND30148.1"/>
    <property type="molecule type" value="Genomic_DNA"/>
</dbReference>
<evidence type="ECO:0000256" key="1">
    <source>
        <dbReference type="ARBA" id="ARBA00022603"/>
    </source>
</evidence>
<dbReference type="PIRSF" id="PIRSF005739">
    <property type="entry name" value="O-mtase"/>
    <property type="match status" value="1"/>
</dbReference>
<dbReference type="OrthoDB" id="3862772at2"/>
<evidence type="ECO:0000259" key="4">
    <source>
        <dbReference type="Pfam" id="PF00891"/>
    </source>
</evidence>
<dbReference type="Gene3D" id="1.10.10.10">
    <property type="entry name" value="Winged helix-like DNA-binding domain superfamily/Winged helix DNA-binding domain"/>
    <property type="match status" value="1"/>
</dbReference>
<dbReference type="Gene3D" id="3.40.50.150">
    <property type="entry name" value="Vaccinia Virus protein VP39"/>
    <property type="match status" value="1"/>
</dbReference>
<dbReference type="RefSeq" id="WP_050373260.1">
    <property type="nucleotide sequence ID" value="NZ_KQ257829.1"/>
</dbReference>
<dbReference type="Pfam" id="PF08100">
    <property type="entry name" value="Dimerisation"/>
    <property type="match status" value="1"/>
</dbReference>
<dbReference type="GO" id="GO:0046983">
    <property type="term" value="F:protein dimerization activity"/>
    <property type="evidence" value="ECO:0007669"/>
    <property type="project" value="InterPro"/>
</dbReference>
<gene>
    <name evidence="6" type="ORF">IQ63_29170</name>
</gene>
<dbReference type="AlphaFoldDB" id="A0A0L0JXA8"/>
<evidence type="ECO:0000256" key="3">
    <source>
        <dbReference type="ARBA" id="ARBA00022691"/>
    </source>
</evidence>
<keyword evidence="2 6" id="KW-0808">Transferase</keyword>
<dbReference type="SUPFAM" id="SSF53335">
    <property type="entry name" value="S-adenosyl-L-methionine-dependent methyltransferases"/>
    <property type="match status" value="1"/>
</dbReference>
<dbReference type="PROSITE" id="PS51683">
    <property type="entry name" value="SAM_OMT_II"/>
    <property type="match status" value="1"/>
</dbReference>
<dbReference type="PATRIC" id="fig|42234.21.peg.6011"/>
<proteinExistence type="predicted"/>
<comment type="caution">
    <text evidence="6">The sequence shown here is derived from an EMBL/GenBank/DDBJ whole genome shotgun (WGS) entry which is preliminary data.</text>
</comment>
<evidence type="ECO:0000259" key="5">
    <source>
        <dbReference type="Pfam" id="PF08100"/>
    </source>
</evidence>
<dbReference type="InterPro" id="IPR012967">
    <property type="entry name" value="COMT_dimerisation"/>
</dbReference>
<evidence type="ECO:0000313" key="7">
    <source>
        <dbReference type="Proteomes" id="UP000037151"/>
    </source>
</evidence>
<protein>
    <submittedName>
        <fullName evidence="6">Methyltransferase</fullName>
    </submittedName>
</protein>
<dbReference type="PANTHER" id="PTHR43712">
    <property type="entry name" value="PUTATIVE (AFU_ORTHOLOGUE AFUA_4G14580)-RELATED"/>
    <property type="match status" value="1"/>
</dbReference>
<dbReference type="InterPro" id="IPR036390">
    <property type="entry name" value="WH_DNA-bd_sf"/>
</dbReference>
<keyword evidence="1 6" id="KW-0489">Methyltransferase</keyword>
<reference evidence="7" key="1">
    <citation type="submission" date="2014-07" db="EMBL/GenBank/DDBJ databases">
        <title>Genome sequencing of plant-pathogenic Streptomyces species.</title>
        <authorList>
            <person name="Harrison J."/>
            <person name="Sapp M."/>
            <person name="Thwaites R."/>
            <person name="Studholme D.J."/>
        </authorList>
    </citation>
    <scope>NUCLEOTIDE SEQUENCE [LARGE SCALE GENOMIC DNA]</scope>
    <source>
        <strain evidence="7">NCPPB 4445</strain>
    </source>
</reference>
<dbReference type="Pfam" id="PF00891">
    <property type="entry name" value="Methyltransf_2"/>
    <property type="match status" value="1"/>
</dbReference>
<dbReference type="InterPro" id="IPR016461">
    <property type="entry name" value="COMT-like"/>
</dbReference>
<dbReference type="GO" id="GO:0032259">
    <property type="term" value="P:methylation"/>
    <property type="evidence" value="ECO:0007669"/>
    <property type="project" value="UniProtKB-KW"/>
</dbReference>
<dbReference type="SUPFAM" id="SSF46785">
    <property type="entry name" value="Winged helix' DNA-binding domain"/>
    <property type="match status" value="1"/>
</dbReference>
<evidence type="ECO:0000256" key="2">
    <source>
        <dbReference type="ARBA" id="ARBA00022679"/>
    </source>
</evidence>
<sequence>MTIQEKDITDHGAIIGVRELALNAAGAAALRAAVRVGVAEELGDSPRTPGELAAVLGVDTEMLGRLLRALAQHGVFTETENGYAHTATSRLLKENDPNSLKYYVLWVTEPWTWELWPHLEDAVRNGRGGFEERYGTDFFSYLHSTWPESAEVFNKAQTELSRLATHAVAAALDLRGVGTLVDVAGGHGYTLATLLEKNTELNGVLFDLPPVVAEADSRLRPGGALASRARIVGGSCLEGIPVESDAYLFKNILEWADEKSVTALRNAARAGRPDSRFFIITNMIDGSPEIKFTTGTDLLFLLNSDGRKHTTDTITAVVRKADLRVVDMRPVNSYLHLLEAAPST</sequence>
<dbReference type="Proteomes" id="UP000037151">
    <property type="component" value="Unassembled WGS sequence"/>
</dbReference>
<feature type="domain" description="O-methyltransferase dimerisation" evidence="5">
    <location>
        <begin position="26"/>
        <end position="92"/>
    </location>
</feature>
<keyword evidence="3" id="KW-0949">S-adenosyl-L-methionine</keyword>
<organism evidence="6 7">
    <name type="scientific">Streptomyces acidiscabies</name>
    <dbReference type="NCBI Taxonomy" id="42234"/>
    <lineage>
        <taxon>Bacteria</taxon>
        <taxon>Bacillati</taxon>
        <taxon>Actinomycetota</taxon>
        <taxon>Actinomycetes</taxon>
        <taxon>Kitasatosporales</taxon>
        <taxon>Streptomycetaceae</taxon>
        <taxon>Streptomyces</taxon>
    </lineage>
</organism>
<evidence type="ECO:0000313" key="6">
    <source>
        <dbReference type="EMBL" id="KND30148.1"/>
    </source>
</evidence>
<dbReference type="InterPro" id="IPR029063">
    <property type="entry name" value="SAM-dependent_MTases_sf"/>
</dbReference>